<dbReference type="InterPro" id="IPR005299">
    <property type="entry name" value="MeTrfase_7"/>
</dbReference>
<sequence length="121" mass="13655">MVHSMAGRPGDGTTYQSIQPWDFAFVPLNDMASRGVISTEMLDSFYMPLYGPSDKELMEIIQNKGSFEINDVQVHEQMSGVDKSLQTPKITALCVRDNDRPAFWTLGRSHGRVRENQLSMT</sequence>
<dbReference type="STRING" id="4577.A0A1D6LVA0"/>
<dbReference type="GO" id="GO:0032259">
    <property type="term" value="P:methylation"/>
    <property type="evidence" value="ECO:0007669"/>
    <property type="project" value="UniProtKB-KW"/>
</dbReference>
<dbReference type="AlphaFoldDB" id="A0A1D6LVA0"/>
<accession>A0A1D6LVA0</accession>
<keyword evidence="2" id="KW-0808">Transferase</keyword>
<organism evidence="2">
    <name type="scientific">Zea mays</name>
    <name type="common">Maize</name>
    <dbReference type="NCBI Taxonomy" id="4577"/>
    <lineage>
        <taxon>Eukaryota</taxon>
        <taxon>Viridiplantae</taxon>
        <taxon>Streptophyta</taxon>
        <taxon>Embryophyta</taxon>
        <taxon>Tracheophyta</taxon>
        <taxon>Spermatophyta</taxon>
        <taxon>Magnoliopsida</taxon>
        <taxon>Liliopsida</taxon>
        <taxon>Poales</taxon>
        <taxon>Poaceae</taxon>
        <taxon>PACMAD clade</taxon>
        <taxon>Panicoideae</taxon>
        <taxon>Andropogonodae</taxon>
        <taxon>Andropogoneae</taxon>
        <taxon>Tripsacinae</taxon>
        <taxon>Zea</taxon>
    </lineage>
</organism>
<name>A0A1D6LVA0_MAIZE</name>
<comment type="similarity">
    <text evidence="1">Belongs to the methyltransferase superfamily. Type-7 methyltransferase family. SABATH subfamily.</text>
</comment>
<reference evidence="2" key="1">
    <citation type="submission" date="2015-12" db="EMBL/GenBank/DDBJ databases">
        <title>Update maize B73 reference genome by single molecule sequencing technologies.</title>
        <authorList>
            <consortium name="Maize Genome Sequencing Project"/>
            <person name="Ware D."/>
        </authorList>
    </citation>
    <scope>NUCLEOTIDE SEQUENCE</scope>
    <source>
        <tissue evidence="2">Seedling</tissue>
    </source>
</reference>
<dbReference type="Gene3D" id="3.40.50.150">
    <property type="entry name" value="Vaccinia Virus protein VP39"/>
    <property type="match status" value="1"/>
</dbReference>
<dbReference type="InParanoid" id="A0A1D6LVA0"/>
<dbReference type="InterPro" id="IPR029063">
    <property type="entry name" value="SAM-dependent_MTases_sf"/>
</dbReference>
<gene>
    <name evidence="2" type="ORF">ZEAMMB73_Zm00001d037166</name>
</gene>
<dbReference type="SUPFAM" id="SSF53335">
    <property type="entry name" value="S-adenosyl-L-methionine-dependent methyltransferases"/>
    <property type="match status" value="1"/>
</dbReference>
<keyword evidence="2" id="KW-0489">Methyltransferase</keyword>
<proteinExistence type="inferred from homology"/>
<protein>
    <submittedName>
        <fullName evidence="2">Jasmonate O-methyltransferase</fullName>
    </submittedName>
</protein>
<dbReference type="SMR" id="A0A1D6LVA0"/>
<dbReference type="GO" id="GO:0008168">
    <property type="term" value="F:methyltransferase activity"/>
    <property type="evidence" value="ECO:0007669"/>
    <property type="project" value="UniProtKB-KW"/>
</dbReference>
<dbReference type="EMBL" id="CM000782">
    <property type="protein sequence ID" value="AQK83196.1"/>
    <property type="molecule type" value="Genomic_DNA"/>
</dbReference>
<dbReference type="Pfam" id="PF03492">
    <property type="entry name" value="Methyltransf_7"/>
    <property type="match status" value="1"/>
</dbReference>
<dbReference type="PANTHER" id="PTHR31009">
    <property type="entry name" value="S-ADENOSYL-L-METHIONINE:CARBOXYL METHYLTRANSFERASE FAMILY PROTEIN"/>
    <property type="match status" value="1"/>
</dbReference>
<evidence type="ECO:0000256" key="1">
    <source>
        <dbReference type="ARBA" id="ARBA00008908"/>
    </source>
</evidence>
<evidence type="ECO:0000313" key="2">
    <source>
        <dbReference type="EMBL" id="AQK83196.1"/>
    </source>
</evidence>